<evidence type="ECO:0000313" key="6">
    <source>
        <dbReference type="EMBL" id="MPC12254.1"/>
    </source>
</evidence>
<evidence type="ECO:0000259" key="4">
    <source>
        <dbReference type="PROSITE" id="PS50235"/>
    </source>
</evidence>
<dbReference type="Pfam" id="PF04969">
    <property type="entry name" value="CS"/>
    <property type="match status" value="1"/>
</dbReference>
<reference evidence="6 7" key="1">
    <citation type="submission" date="2019-05" db="EMBL/GenBank/DDBJ databases">
        <title>Another draft genome of Portunus trituberculatus and its Hox gene families provides insights of decapod evolution.</title>
        <authorList>
            <person name="Jeong J.-H."/>
            <person name="Song I."/>
            <person name="Kim S."/>
            <person name="Choi T."/>
            <person name="Kim D."/>
            <person name="Ryu S."/>
            <person name="Kim W."/>
        </authorList>
    </citation>
    <scope>NUCLEOTIDE SEQUENCE [LARGE SCALE GENOMIC DNA]</scope>
    <source>
        <tissue evidence="6">Muscle</tissue>
    </source>
</reference>
<dbReference type="EMBL" id="VSRR010000206">
    <property type="protein sequence ID" value="MPC12254.1"/>
    <property type="molecule type" value="Genomic_DNA"/>
</dbReference>
<dbReference type="SUPFAM" id="SSF49764">
    <property type="entry name" value="HSP20-like chaperones"/>
    <property type="match status" value="2"/>
</dbReference>
<dbReference type="InterPro" id="IPR038765">
    <property type="entry name" value="Papain-like_cys_pep_sf"/>
</dbReference>
<dbReference type="Pfam" id="PF00443">
    <property type="entry name" value="UCH"/>
    <property type="match status" value="1"/>
</dbReference>
<dbReference type="GO" id="GO:0016579">
    <property type="term" value="P:protein deubiquitination"/>
    <property type="evidence" value="ECO:0007669"/>
    <property type="project" value="InterPro"/>
</dbReference>
<dbReference type="Gene3D" id="3.90.70.10">
    <property type="entry name" value="Cysteine proteinases"/>
    <property type="match status" value="2"/>
</dbReference>
<dbReference type="EC" id="3.4.19.12" evidence="2"/>
<evidence type="ECO:0000256" key="2">
    <source>
        <dbReference type="RuleBase" id="RU366025"/>
    </source>
</evidence>
<feature type="domain" description="USP" evidence="4">
    <location>
        <begin position="319"/>
        <end position="820"/>
    </location>
</feature>
<comment type="similarity">
    <text evidence="2">Belongs to the peptidase C19 family.</text>
</comment>
<evidence type="ECO:0000256" key="1">
    <source>
        <dbReference type="ARBA" id="ARBA00000707"/>
    </source>
</evidence>
<dbReference type="InterPro" id="IPR050185">
    <property type="entry name" value="Ub_carboxyl-term_hydrolase"/>
</dbReference>
<gene>
    <name evidence="6" type="primary">Usp19</name>
    <name evidence="6" type="ORF">E2C01_004936</name>
</gene>
<dbReference type="PANTHER" id="PTHR21646">
    <property type="entry name" value="UBIQUITIN CARBOXYL-TERMINAL HYDROLASE"/>
    <property type="match status" value="1"/>
</dbReference>
<feature type="compositionally biased region" description="Polar residues" evidence="3">
    <location>
        <begin position="59"/>
        <end position="69"/>
    </location>
</feature>
<feature type="compositionally biased region" description="Polar residues" evidence="3">
    <location>
        <begin position="882"/>
        <end position="891"/>
    </location>
</feature>
<sequence>MEPSRKNHHHHNHHNHHHQGQNNTNANTNSVSTATVPATTTTTTTSPAAGTTPVPPHSPQQQQNKQDVGTSAKKKKDRENRNSISQDLSYDWSQKGDGVSVSVVVGPNQDNRTVDIRTDETSLGLYLTDGRRFSTQLYAEVVPGATSVVYKGQSDARFLQQYPGTSEDSMFKWQLTLKDKVVLEECKYKVMPNNIEMKLRKQANKKWGSLTAIPAESSPTGTIAKNTWVAASKMDSPTSIPPAPPVPPVLENKARKPMCLVSPVSKGMRGITSGIPASSNSFSSTSSSSSLSSTSSYSPSYSASGCDGATGSVVPRGTTGLDNIGNTCFMNSVLQCLINTQELKEYFLDYNYHEEINKDNPLGMGGKLAVSFACLMKLLWSGSLPSHAPTKLKATMSLKANQFSGFAQHDAQEFMVELLDGMHEDLNRVKKKPYVAEPPDLDGWPDRKAAQESWKLHKMRNDSIIDDLFKGQFKSTLKCHECGKISVKFDEFCCLSVPIPKDQKVIPVVFFWKDPYQKPKKFFIRVPASAMAEDLRQELCERTGVQACCIQIFERLKSKIHKIYEKGSMLSSGGPNDPLMAFEVYNPIKLFVIRPVNSRAQSLVPPAGEPLEDKGDEPLDLSDKRYLAMDWKTSEALRGHCLIQDKEVECEVEGSYSIQRNQPTTLEACIELFTQPENLSEGDSWRCPRCKKPVEATKQMSVWRLPHILIIQLKRFSFKYVLCSDKIDKFVQYPIRGLNLQPYMSCEPEDGPAIYDLYGVINHMGRLLGGHYTSYARLFSKADTRQSELDWRLFDDSRVSFCPESRVVNEQAYLLLYRRRDTPFTLHRLPPPPPPMPPNVTQEENGMEHLETEEITPMSISSASQQSSSSQPSSSSLEGEEQLSTTQEELD</sequence>
<dbReference type="PANTHER" id="PTHR21646:SF74">
    <property type="entry name" value="UBIQUITIN CARBOXYL-TERMINAL HYDROLASE 19"/>
    <property type="match status" value="1"/>
</dbReference>
<dbReference type="PROSITE" id="PS00973">
    <property type="entry name" value="USP_2"/>
    <property type="match status" value="1"/>
</dbReference>
<feature type="compositionally biased region" description="Low complexity" evidence="3">
    <location>
        <begin position="20"/>
        <end position="52"/>
    </location>
</feature>
<feature type="domain" description="CS" evidence="5">
    <location>
        <begin position="85"/>
        <end position="211"/>
    </location>
</feature>
<dbReference type="Proteomes" id="UP000324222">
    <property type="component" value="Unassembled WGS sequence"/>
</dbReference>
<feature type="compositionally biased region" description="Pro residues" evidence="3">
    <location>
        <begin position="829"/>
        <end position="838"/>
    </location>
</feature>
<dbReference type="InterPro" id="IPR018200">
    <property type="entry name" value="USP_CS"/>
</dbReference>
<dbReference type="InterPro" id="IPR007052">
    <property type="entry name" value="CS_dom"/>
</dbReference>
<feature type="region of interest" description="Disordered" evidence="3">
    <location>
        <begin position="824"/>
        <end position="891"/>
    </location>
</feature>
<keyword evidence="2" id="KW-0833">Ubl conjugation pathway</keyword>
<feature type="compositionally biased region" description="Polar residues" evidence="3">
    <location>
        <begin position="82"/>
        <end position="92"/>
    </location>
</feature>
<dbReference type="GO" id="GO:0006508">
    <property type="term" value="P:proteolysis"/>
    <property type="evidence" value="ECO:0007669"/>
    <property type="project" value="UniProtKB-KW"/>
</dbReference>
<feature type="compositionally biased region" description="Low complexity" evidence="3">
    <location>
        <begin position="859"/>
        <end position="876"/>
    </location>
</feature>
<dbReference type="GO" id="GO:0004843">
    <property type="term" value="F:cysteine-type deubiquitinase activity"/>
    <property type="evidence" value="ECO:0007669"/>
    <property type="project" value="UniProtKB-UniRule"/>
</dbReference>
<evidence type="ECO:0000313" key="7">
    <source>
        <dbReference type="Proteomes" id="UP000324222"/>
    </source>
</evidence>
<protein>
    <recommendedName>
        <fullName evidence="2">Ubiquitin carboxyl-terminal hydrolase</fullName>
        <ecNumber evidence="2">3.4.19.12</ecNumber>
    </recommendedName>
</protein>
<evidence type="ECO:0000256" key="3">
    <source>
        <dbReference type="SAM" id="MobiDB-lite"/>
    </source>
</evidence>
<feature type="region of interest" description="Disordered" evidence="3">
    <location>
        <begin position="1"/>
        <end position="93"/>
    </location>
</feature>
<comment type="catalytic activity">
    <reaction evidence="1 2">
        <text>Thiol-dependent hydrolysis of ester, thioester, amide, peptide and isopeptide bonds formed by the C-terminal Gly of ubiquitin (a 76-residue protein attached to proteins as an intracellular targeting signal).</text>
        <dbReference type="EC" id="3.4.19.12"/>
    </reaction>
</comment>
<dbReference type="Gene3D" id="2.60.40.790">
    <property type="match status" value="1"/>
</dbReference>
<comment type="caution">
    <text evidence="6">The sequence shown here is derived from an EMBL/GenBank/DDBJ whole genome shotgun (WGS) entry which is preliminary data.</text>
</comment>
<dbReference type="PROSITE" id="PS51203">
    <property type="entry name" value="CS"/>
    <property type="match status" value="1"/>
</dbReference>
<keyword evidence="2" id="KW-0645">Protease</keyword>
<dbReference type="CDD" id="cd02674">
    <property type="entry name" value="Peptidase_C19R"/>
    <property type="match status" value="1"/>
</dbReference>
<keyword evidence="2 6" id="KW-0378">Hydrolase</keyword>
<feature type="compositionally biased region" description="Basic residues" evidence="3">
    <location>
        <begin position="1"/>
        <end position="19"/>
    </location>
</feature>
<keyword evidence="7" id="KW-1185">Reference proteome</keyword>
<name>A0A5B7CUA6_PORTR</name>
<dbReference type="SUPFAM" id="SSF54001">
    <property type="entry name" value="Cysteine proteinases"/>
    <property type="match status" value="1"/>
</dbReference>
<organism evidence="6 7">
    <name type="scientific">Portunus trituberculatus</name>
    <name type="common">Swimming crab</name>
    <name type="synonym">Neptunus trituberculatus</name>
    <dbReference type="NCBI Taxonomy" id="210409"/>
    <lineage>
        <taxon>Eukaryota</taxon>
        <taxon>Metazoa</taxon>
        <taxon>Ecdysozoa</taxon>
        <taxon>Arthropoda</taxon>
        <taxon>Crustacea</taxon>
        <taxon>Multicrustacea</taxon>
        <taxon>Malacostraca</taxon>
        <taxon>Eumalacostraca</taxon>
        <taxon>Eucarida</taxon>
        <taxon>Decapoda</taxon>
        <taxon>Pleocyemata</taxon>
        <taxon>Brachyura</taxon>
        <taxon>Eubrachyura</taxon>
        <taxon>Portunoidea</taxon>
        <taxon>Portunidae</taxon>
        <taxon>Portuninae</taxon>
        <taxon>Portunus</taxon>
    </lineage>
</organism>
<dbReference type="InterPro" id="IPR001394">
    <property type="entry name" value="Peptidase_C19_UCH"/>
</dbReference>
<keyword evidence="2" id="KW-0788">Thiol protease</keyword>
<accession>A0A5B7CUA6</accession>
<dbReference type="PROSITE" id="PS50235">
    <property type="entry name" value="USP_3"/>
    <property type="match status" value="1"/>
</dbReference>
<evidence type="ECO:0000259" key="5">
    <source>
        <dbReference type="PROSITE" id="PS51203"/>
    </source>
</evidence>
<dbReference type="InterPro" id="IPR028889">
    <property type="entry name" value="USP"/>
</dbReference>
<dbReference type="OrthoDB" id="2248014at2759"/>
<proteinExistence type="inferred from homology"/>
<dbReference type="PROSITE" id="PS00972">
    <property type="entry name" value="USP_1"/>
    <property type="match status" value="1"/>
</dbReference>
<dbReference type="AlphaFoldDB" id="A0A5B7CUA6"/>
<dbReference type="InterPro" id="IPR008978">
    <property type="entry name" value="HSP20-like_chaperone"/>
</dbReference>